<gene>
    <name evidence="1" type="ORF">N8I74_15725</name>
</gene>
<organism evidence="1 2">
    <name type="scientific">Chitiniphilus purpureus</name>
    <dbReference type="NCBI Taxonomy" id="2981137"/>
    <lineage>
        <taxon>Bacteria</taxon>
        <taxon>Pseudomonadati</taxon>
        <taxon>Pseudomonadota</taxon>
        <taxon>Betaproteobacteria</taxon>
        <taxon>Neisseriales</taxon>
        <taxon>Chitinibacteraceae</taxon>
        <taxon>Chitiniphilus</taxon>
    </lineage>
</organism>
<name>A0ABY6DK60_9NEIS</name>
<reference evidence="1" key="1">
    <citation type="submission" date="2022-10" db="EMBL/GenBank/DDBJ databases">
        <title>Chitiniphilus purpureus sp. nov., a novel chitin-degrading bacterium isolated from crawfish pond sediment.</title>
        <authorList>
            <person name="Li K."/>
        </authorList>
    </citation>
    <scope>NUCLEOTIDE SEQUENCE</scope>
    <source>
        <strain evidence="1">CD1</strain>
    </source>
</reference>
<keyword evidence="2" id="KW-1185">Reference proteome</keyword>
<dbReference type="EMBL" id="CP106753">
    <property type="protein sequence ID" value="UXY14752.1"/>
    <property type="molecule type" value="Genomic_DNA"/>
</dbReference>
<dbReference type="RefSeq" id="WP_263124055.1">
    <property type="nucleotide sequence ID" value="NZ_CP106753.1"/>
</dbReference>
<dbReference type="Proteomes" id="UP001061302">
    <property type="component" value="Chromosome"/>
</dbReference>
<evidence type="ECO:0000313" key="2">
    <source>
        <dbReference type="Proteomes" id="UP001061302"/>
    </source>
</evidence>
<evidence type="ECO:0000313" key="1">
    <source>
        <dbReference type="EMBL" id="UXY14752.1"/>
    </source>
</evidence>
<protein>
    <submittedName>
        <fullName evidence="1">Uncharacterized protein</fullName>
    </submittedName>
</protein>
<accession>A0ABY6DK60</accession>
<sequence>MIGTLSRFVAADTPRTGHAMSRIGRDITVVQITVSGTGAVSASGELLGSNDGVAWVSLGTLSASGTTLATYADYIDRPYEQLRFDPIAISGTGAVAIVTQSGVV</sequence>
<proteinExistence type="predicted"/>